<name>A0A7I7YTY9_9MYCO</name>
<evidence type="ECO:0000256" key="1">
    <source>
        <dbReference type="SAM" id="MobiDB-lite"/>
    </source>
</evidence>
<organism evidence="2 3">
    <name type="scientific">Mycobacterium parmense</name>
    <dbReference type="NCBI Taxonomy" id="185642"/>
    <lineage>
        <taxon>Bacteria</taxon>
        <taxon>Bacillati</taxon>
        <taxon>Actinomycetota</taxon>
        <taxon>Actinomycetes</taxon>
        <taxon>Mycobacteriales</taxon>
        <taxon>Mycobacteriaceae</taxon>
        <taxon>Mycobacterium</taxon>
        <taxon>Mycobacterium simiae complex</taxon>
    </lineage>
</organism>
<keyword evidence="3" id="KW-1185">Reference proteome</keyword>
<accession>A0A7I7YTY9</accession>
<dbReference type="Proteomes" id="UP000467105">
    <property type="component" value="Chromosome"/>
</dbReference>
<protein>
    <submittedName>
        <fullName evidence="2">Uncharacterized protein</fullName>
    </submittedName>
</protein>
<dbReference type="RefSeq" id="WP_085269559.1">
    <property type="nucleotide sequence ID" value="NZ_AP022614.1"/>
</dbReference>
<dbReference type="AlphaFoldDB" id="A0A7I7YTY9"/>
<feature type="compositionally biased region" description="Low complexity" evidence="1">
    <location>
        <begin position="18"/>
        <end position="33"/>
    </location>
</feature>
<sequence length="60" mass="6339">MGPGQRVDALSPLRQGRSSKAAPAPVPEVAPSSGWSRFATGISGKLKAGAREARILRHRF</sequence>
<evidence type="ECO:0000313" key="3">
    <source>
        <dbReference type="Proteomes" id="UP000467105"/>
    </source>
</evidence>
<gene>
    <name evidence="2" type="ORF">MPRM_18050</name>
</gene>
<proteinExistence type="predicted"/>
<feature type="region of interest" description="Disordered" evidence="1">
    <location>
        <begin position="1"/>
        <end position="34"/>
    </location>
</feature>
<evidence type="ECO:0000313" key="2">
    <source>
        <dbReference type="EMBL" id="BBZ44524.1"/>
    </source>
</evidence>
<dbReference type="EMBL" id="AP022614">
    <property type="protein sequence ID" value="BBZ44524.1"/>
    <property type="molecule type" value="Genomic_DNA"/>
</dbReference>
<reference evidence="2 3" key="1">
    <citation type="journal article" date="2019" name="Emerg. Microbes Infect.">
        <title>Comprehensive subspecies identification of 175 nontuberculous mycobacteria species based on 7547 genomic profiles.</title>
        <authorList>
            <person name="Matsumoto Y."/>
            <person name="Kinjo T."/>
            <person name="Motooka D."/>
            <person name="Nabeya D."/>
            <person name="Jung N."/>
            <person name="Uechi K."/>
            <person name="Horii T."/>
            <person name="Iida T."/>
            <person name="Fujita J."/>
            <person name="Nakamura S."/>
        </authorList>
    </citation>
    <scope>NUCLEOTIDE SEQUENCE [LARGE SCALE GENOMIC DNA]</scope>
    <source>
        <strain evidence="2 3">JCM 14742</strain>
    </source>
</reference>